<dbReference type="HOGENOM" id="CLU_2166571_0_0_9"/>
<proteinExistence type="predicted"/>
<dbReference type="STRING" id="720554.Clocl_1092"/>
<dbReference type="RefSeq" id="WP_014254385.1">
    <property type="nucleotide sequence ID" value="NC_016627.1"/>
</dbReference>
<dbReference type="AlphaFoldDB" id="G8LY36"/>
<name>G8LY36_ACECE</name>
<dbReference type="Proteomes" id="UP000005435">
    <property type="component" value="Chromosome"/>
</dbReference>
<accession>G8LY36</accession>
<protein>
    <submittedName>
        <fullName evidence="1">Uncharacterized protein</fullName>
    </submittedName>
</protein>
<evidence type="ECO:0000313" key="2">
    <source>
        <dbReference type="Proteomes" id="UP000005435"/>
    </source>
</evidence>
<dbReference type="OrthoDB" id="2087881at2"/>
<organism evidence="1 2">
    <name type="scientific">Acetivibrio clariflavus (strain DSM 19732 / NBRC 101661 / EBR45)</name>
    <name type="common">Clostridium clariflavum</name>
    <dbReference type="NCBI Taxonomy" id="720554"/>
    <lineage>
        <taxon>Bacteria</taxon>
        <taxon>Bacillati</taxon>
        <taxon>Bacillota</taxon>
        <taxon>Clostridia</taxon>
        <taxon>Eubacteriales</taxon>
        <taxon>Oscillospiraceae</taxon>
        <taxon>Acetivibrio</taxon>
    </lineage>
</organism>
<gene>
    <name evidence="1" type="ordered locus">Clocl_1092</name>
</gene>
<reference evidence="2" key="1">
    <citation type="submission" date="2011-12" db="EMBL/GenBank/DDBJ databases">
        <title>Complete sequence of Clostridium clariflavum DSM 19732.</title>
        <authorList>
            <consortium name="US DOE Joint Genome Institute"/>
            <person name="Lucas S."/>
            <person name="Han J."/>
            <person name="Lapidus A."/>
            <person name="Cheng J.-F."/>
            <person name="Goodwin L."/>
            <person name="Pitluck S."/>
            <person name="Peters L."/>
            <person name="Teshima H."/>
            <person name="Detter J.C."/>
            <person name="Han C."/>
            <person name="Tapia R."/>
            <person name="Land M."/>
            <person name="Hauser L."/>
            <person name="Kyrpides N."/>
            <person name="Ivanova N."/>
            <person name="Pagani I."/>
            <person name="Kitzmiller T."/>
            <person name="Lynd L."/>
            <person name="Izquierdo J."/>
            <person name="Woyke T."/>
        </authorList>
    </citation>
    <scope>NUCLEOTIDE SEQUENCE [LARGE SCALE GENOMIC DNA]</scope>
    <source>
        <strain evidence="2">DSM 19732 / NBRC 101661 / EBR45</strain>
    </source>
</reference>
<dbReference type="EMBL" id="CP003065">
    <property type="protein sequence ID" value="AEV67767.1"/>
    <property type="molecule type" value="Genomic_DNA"/>
</dbReference>
<dbReference type="eggNOG" id="ENOG502ZFGA">
    <property type="taxonomic scope" value="Bacteria"/>
</dbReference>
<keyword evidence="2" id="KW-1185">Reference proteome</keyword>
<sequence>MIQINEEKFYTLLKFFFSQFFCDDLEKAIEDENEEVSVVTLFKGMEFFFDLVKEYNIDFPYSTIREYIINTYSDGESVYEKLAEKYHREIEIYQPKDKSFEEIFGDTQFI</sequence>
<dbReference type="KEGG" id="ccl:Clocl_1092"/>
<reference evidence="1 2" key="2">
    <citation type="journal article" date="2012" name="Stand. Genomic Sci.">
        <title>Complete Genome Sequence of Clostridium clariflavum DSM 19732.</title>
        <authorList>
            <person name="Izquierdo J.A."/>
            <person name="Goodwin L."/>
            <person name="Davenport K.W."/>
            <person name="Teshima H."/>
            <person name="Bruce D."/>
            <person name="Detter C."/>
            <person name="Tapia R."/>
            <person name="Han S."/>
            <person name="Land M."/>
            <person name="Hauser L."/>
            <person name="Jeffries C.D."/>
            <person name="Han J."/>
            <person name="Pitluck S."/>
            <person name="Nolan M."/>
            <person name="Chen A."/>
            <person name="Huntemann M."/>
            <person name="Mavromatis K."/>
            <person name="Mikhailova N."/>
            <person name="Liolios K."/>
            <person name="Woyke T."/>
            <person name="Lynd L.R."/>
        </authorList>
    </citation>
    <scope>NUCLEOTIDE SEQUENCE [LARGE SCALE GENOMIC DNA]</scope>
    <source>
        <strain evidence="2">DSM 19732 / NBRC 101661 / EBR45</strain>
    </source>
</reference>
<evidence type="ECO:0000313" key="1">
    <source>
        <dbReference type="EMBL" id="AEV67767.1"/>
    </source>
</evidence>